<protein>
    <submittedName>
        <fullName evidence="2">Uncharacterized protein</fullName>
    </submittedName>
</protein>
<dbReference type="PROSITE" id="PS51257">
    <property type="entry name" value="PROKAR_LIPOPROTEIN"/>
    <property type="match status" value="1"/>
</dbReference>
<proteinExistence type="predicted"/>
<feature type="region of interest" description="Disordered" evidence="1">
    <location>
        <begin position="34"/>
        <end position="59"/>
    </location>
</feature>
<dbReference type="AlphaFoldDB" id="A0A938Y5Q3"/>
<sequence>MQRSRRRWRFPSLLLGAFVLSVVVVVVACALATSPREAADQRRAPELPPPTATLRAGTGDPQQLLAPALALFLNEGQMTVQPAAGGPAVPVTAGPSADGWVPVSGEGLTEGLRVRLRSYDDRGAAW</sequence>
<reference evidence="2" key="1">
    <citation type="submission" date="2021-01" db="EMBL/GenBank/DDBJ databases">
        <title>Novel species in genus Nocardioides.</title>
        <authorList>
            <person name="Zhang G."/>
        </authorList>
    </citation>
    <scope>NUCLEOTIDE SEQUENCE</scope>
    <source>
        <strain evidence="2">Zg-536</strain>
    </source>
</reference>
<evidence type="ECO:0000256" key="1">
    <source>
        <dbReference type="SAM" id="MobiDB-lite"/>
    </source>
</evidence>
<dbReference type="EMBL" id="JAERTX010000005">
    <property type="protein sequence ID" value="MBM9459725.1"/>
    <property type="molecule type" value="Genomic_DNA"/>
</dbReference>
<keyword evidence="3" id="KW-1185">Reference proteome</keyword>
<evidence type="ECO:0000313" key="2">
    <source>
        <dbReference type="EMBL" id="MBM9459725.1"/>
    </source>
</evidence>
<dbReference type="RefSeq" id="WP_205291029.1">
    <property type="nucleotide sequence ID" value="NZ_CP074406.1"/>
</dbReference>
<accession>A0A938Y5Q3</accession>
<evidence type="ECO:0000313" key="3">
    <source>
        <dbReference type="Proteomes" id="UP000663791"/>
    </source>
</evidence>
<organism evidence="2 3">
    <name type="scientific">Nocardioides faecalis</name>
    <dbReference type="NCBI Taxonomy" id="2803858"/>
    <lineage>
        <taxon>Bacteria</taxon>
        <taxon>Bacillati</taxon>
        <taxon>Actinomycetota</taxon>
        <taxon>Actinomycetes</taxon>
        <taxon>Propionibacteriales</taxon>
        <taxon>Nocardioidaceae</taxon>
        <taxon>Nocardioides</taxon>
    </lineage>
</organism>
<comment type="caution">
    <text evidence="2">The sequence shown here is derived from an EMBL/GenBank/DDBJ whole genome shotgun (WGS) entry which is preliminary data.</text>
</comment>
<gene>
    <name evidence="2" type="ORF">JK386_07400</name>
</gene>
<dbReference type="Proteomes" id="UP000663791">
    <property type="component" value="Unassembled WGS sequence"/>
</dbReference>
<name>A0A938Y5Q3_9ACTN</name>